<feature type="domain" description="Spore germination protein N-terminal" evidence="9">
    <location>
        <begin position="23"/>
        <end position="187"/>
    </location>
</feature>
<evidence type="ECO:0000256" key="3">
    <source>
        <dbReference type="ARBA" id="ARBA00022544"/>
    </source>
</evidence>
<evidence type="ECO:0000313" key="10">
    <source>
        <dbReference type="EMBL" id="MFC7370926.1"/>
    </source>
</evidence>
<evidence type="ECO:0000256" key="1">
    <source>
        <dbReference type="ARBA" id="ARBA00004635"/>
    </source>
</evidence>
<keyword evidence="3" id="KW-0309">Germination</keyword>
<dbReference type="NCBIfam" id="TIGR02887">
    <property type="entry name" value="spore_ger_x_C"/>
    <property type="match status" value="1"/>
</dbReference>
<keyword evidence="5" id="KW-0472">Membrane</keyword>
<name>A0ABW2NKH5_9BACL</name>
<dbReference type="PANTHER" id="PTHR35789">
    <property type="entry name" value="SPORE GERMINATION PROTEIN B3"/>
    <property type="match status" value="1"/>
</dbReference>
<evidence type="ECO:0000313" key="11">
    <source>
        <dbReference type="Proteomes" id="UP001596549"/>
    </source>
</evidence>
<proteinExistence type="inferred from homology"/>
<dbReference type="Pfam" id="PF25198">
    <property type="entry name" value="Spore_GerAC_N"/>
    <property type="match status" value="1"/>
</dbReference>
<evidence type="ECO:0000256" key="7">
    <source>
        <dbReference type="ARBA" id="ARBA00023288"/>
    </source>
</evidence>
<evidence type="ECO:0000256" key="5">
    <source>
        <dbReference type="ARBA" id="ARBA00023136"/>
    </source>
</evidence>
<dbReference type="RefSeq" id="WP_379746991.1">
    <property type="nucleotide sequence ID" value="NZ_JBHTCP010000009.1"/>
</dbReference>
<comment type="similarity">
    <text evidence="2">Belongs to the GerABKC lipoprotein family.</text>
</comment>
<keyword evidence="7" id="KW-0449">Lipoprotein</keyword>
<dbReference type="InterPro" id="IPR008844">
    <property type="entry name" value="Spore_GerAC-like"/>
</dbReference>
<accession>A0ABW2NKH5</accession>
<dbReference type="InterPro" id="IPR057336">
    <property type="entry name" value="GerAC_N"/>
</dbReference>
<dbReference type="InterPro" id="IPR046953">
    <property type="entry name" value="Spore_GerAC-like_C"/>
</dbReference>
<evidence type="ECO:0000256" key="2">
    <source>
        <dbReference type="ARBA" id="ARBA00007886"/>
    </source>
</evidence>
<comment type="caution">
    <text evidence="10">The sequence shown here is derived from an EMBL/GenBank/DDBJ whole genome shotgun (WGS) entry which is preliminary data.</text>
</comment>
<organism evidence="10 11">
    <name type="scientific">Fictibacillus iocasae</name>
    <dbReference type="NCBI Taxonomy" id="2715437"/>
    <lineage>
        <taxon>Bacteria</taxon>
        <taxon>Bacillati</taxon>
        <taxon>Bacillota</taxon>
        <taxon>Bacilli</taxon>
        <taxon>Bacillales</taxon>
        <taxon>Fictibacillaceae</taxon>
        <taxon>Fictibacillus</taxon>
    </lineage>
</organism>
<dbReference type="PANTHER" id="PTHR35789:SF1">
    <property type="entry name" value="SPORE GERMINATION PROTEIN B3"/>
    <property type="match status" value="1"/>
</dbReference>
<keyword evidence="6" id="KW-0564">Palmitate</keyword>
<evidence type="ECO:0000259" key="9">
    <source>
        <dbReference type="Pfam" id="PF25198"/>
    </source>
</evidence>
<feature type="domain" description="Spore germination GerAC-like C-terminal" evidence="8">
    <location>
        <begin position="196"/>
        <end position="359"/>
    </location>
</feature>
<gene>
    <name evidence="10" type="ORF">ACFQPF_04495</name>
</gene>
<keyword evidence="11" id="KW-1185">Reference proteome</keyword>
<sequence>MIRYLLIAAGVLIFLINIGMPSEIIDELQLIHAIGYDSEEDGKIRGTATFPLFNPDGTVKIEKFTSTSYTSRYFMSKINTQSPKPLTTGQLRIVLFENTFAQKGVLEIVNTLYRDPNVGNTIHLAVVEGKTSELLRENFVAHPMPSIYMTELIDQNIETENLPKTNLHVFLYNYYGKGMDPYLPLLKKGNGKVKLMGLALFKEDKYIAKLNHSESFVFKMLVGGSKSGRYEVKVTNGKQDGYGVIRNIHSKTKYHVTTENGKPKFNIQASILGEIHEYPHWLNLEQKSNINLIERAFKKDIEKQAKDMIAKFQKLRIDPLGLGDQVRRRERGWAFEEYKKQYQNMEIKVSAKIEIVQTGIIE</sequence>
<dbReference type="Gene3D" id="3.30.300.210">
    <property type="entry name" value="Nutrient germinant receptor protein C, domain 3"/>
    <property type="match status" value="1"/>
</dbReference>
<evidence type="ECO:0000256" key="4">
    <source>
        <dbReference type="ARBA" id="ARBA00022729"/>
    </source>
</evidence>
<dbReference type="Pfam" id="PF05504">
    <property type="entry name" value="Spore_GerAC"/>
    <property type="match status" value="1"/>
</dbReference>
<comment type="subcellular location">
    <subcellularLocation>
        <location evidence="1">Membrane</location>
        <topology evidence="1">Lipid-anchor</topology>
    </subcellularLocation>
</comment>
<evidence type="ECO:0000256" key="6">
    <source>
        <dbReference type="ARBA" id="ARBA00023139"/>
    </source>
</evidence>
<evidence type="ECO:0000259" key="8">
    <source>
        <dbReference type="Pfam" id="PF05504"/>
    </source>
</evidence>
<keyword evidence="4" id="KW-0732">Signal</keyword>
<reference evidence="11" key="1">
    <citation type="journal article" date="2019" name="Int. J. Syst. Evol. Microbiol.">
        <title>The Global Catalogue of Microorganisms (GCM) 10K type strain sequencing project: providing services to taxonomists for standard genome sequencing and annotation.</title>
        <authorList>
            <consortium name="The Broad Institute Genomics Platform"/>
            <consortium name="The Broad Institute Genome Sequencing Center for Infectious Disease"/>
            <person name="Wu L."/>
            <person name="Ma J."/>
        </authorList>
    </citation>
    <scope>NUCLEOTIDE SEQUENCE [LARGE SCALE GENOMIC DNA]</scope>
    <source>
        <strain evidence="11">NBRC 106396</strain>
    </source>
</reference>
<dbReference type="InterPro" id="IPR038501">
    <property type="entry name" value="Spore_GerAC_C_sf"/>
</dbReference>
<protein>
    <submittedName>
        <fullName evidence="10">Ger(X)C family spore germination protein</fullName>
    </submittedName>
</protein>
<dbReference type="EMBL" id="JBHTCP010000009">
    <property type="protein sequence ID" value="MFC7370926.1"/>
    <property type="molecule type" value="Genomic_DNA"/>
</dbReference>
<dbReference type="Proteomes" id="UP001596549">
    <property type="component" value="Unassembled WGS sequence"/>
</dbReference>